<dbReference type="InterPro" id="IPR001036">
    <property type="entry name" value="Acrflvin-R"/>
</dbReference>
<dbReference type="InterPro" id="IPR027463">
    <property type="entry name" value="AcrB_DN_DC_subdom"/>
</dbReference>
<feature type="transmembrane region" description="Helical" evidence="9">
    <location>
        <begin position="1016"/>
        <end position="1044"/>
    </location>
</feature>
<evidence type="ECO:0000256" key="7">
    <source>
        <dbReference type="ARBA" id="ARBA00022989"/>
    </source>
</evidence>
<dbReference type="Gene3D" id="3.30.70.1430">
    <property type="entry name" value="Multidrug efflux transporter AcrB pore domain"/>
    <property type="match status" value="2"/>
</dbReference>
<keyword evidence="8 9" id="KW-0472">Membrane</keyword>
<dbReference type="FunFam" id="3.30.70.1430:FF:000001">
    <property type="entry name" value="Efflux pump membrane transporter"/>
    <property type="match status" value="1"/>
</dbReference>
<evidence type="ECO:0000256" key="8">
    <source>
        <dbReference type="ARBA" id="ARBA00023136"/>
    </source>
</evidence>
<feature type="transmembrane region" description="Helical" evidence="9">
    <location>
        <begin position="367"/>
        <end position="388"/>
    </location>
</feature>
<dbReference type="SUPFAM" id="SSF82866">
    <property type="entry name" value="Multidrug efflux transporter AcrB transmembrane domain"/>
    <property type="match status" value="2"/>
</dbReference>
<dbReference type="GO" id="GO:0005886">
    <property type="term" value="C:plasma membrane"/>
    <property type="evidence" value="ECO:0007669"/>
    <property type="project" value="UniProtKB-SubCell"/>
</dbReference>
<feature type="transmembrane region" description="Helical" evidence="9">
    <location>
        <begin position="12"/>
        <end position="34"/>
    </location>
</feature>
<dbReference type="PRINTS" id="PR00702">
    <property type="entry name" value="ACRIFLAVINRP"/>
</dbReference>
<dbReference type="SUPFAM" id="SSF82693">
    <property type="entry name" value="Multidrug efflux transporter AcrB pore domain, PN1, PN2, PC1 and PC2 subdomains"/>
    <property type="match status" value="4"/>
</dbReference>
<keyword evidence="7 9" id="KW-1133">Transmembrane helix</keyword>
<sequence>MLSRVFIDRPIFAWVLAIIVMLGGIGAIMSLPIAQYPDVAPPQVTVRATFPGANAQTIQNSVTQVVEQSLTGIDGLIYFSSSSSSRGSVTITVTFEKGTDPDIAQVQVQNQVQQTLSRLPSQVQQQGLVVRKSNPDNLLIVGVYDETDKLTNQDVSDYLVSNLQDPLGRIPGIGDSNVFGAQYAMRIWLNPNKLASYQLIPSDVTTAIQAQNTEVAAGELGGQPQPDTQMLNATVTAQSRLQTPEQFANIILKTTNTGATVKLRDVARIELGAENYNARSRVNAHPGAGIAVLLAPGADALKTAELVKAFVEKSAKSFPPGLKFAYANDTTDFIKLSIDEVVKTLIEAVILVVIVMFVFLQSWRATLIPTIAVPVVLLGTFGVFYLAGFSINTLTLFGLVLAIGLLVDDAIVVVENVERLMEENPEMTPREATIESMNEITVALVAIALVLSAVFLPMAFFGGSTGVIYRQFSLTMVSAMVLSVLVALILSPALTATLLKQKKTDADGNPEQSWGQRKFPKVANFFTRAGDKFNSGFEKGTQKYTNTVQSVIDRKWLFLLIYAAVVALLAVLFLRLPTGFLPTEDQGSGIVQFQLPAGATQGRTFALQKQIEQYYYTNEKANVRTMFTVSGGGGGGASGQNTGQGFIAFAPWDLREGKENTAEAITGRASKAFAGFRDAQVYSLVPPAVRGLGSSNGFTMELQNAGGLTQVEFNAARDKLLALARADSSLTAIRLTELPDVATLRVDADQQKLSTLGLTQANVNSTLSTAWGGQYVNDFIDRGRVKRVYVQGDAQFRAQPSDLSQWFVRGSNGQMAPFSSFAKTSWGQAPTTLSRFNGIASYEIQGSGAPGVSSGDAMNRIAELAGQIPGTSVAWSGLSYQERLSSGQAPILYGLSLLVVFLCLAALYESWSIPIAVLLVIPLGLVGAILAVTLRGLINDVYLQIGLLTTMGLAAKNAILMIEFAEQEEKKGKRVIEAALSAAKIRLRPILMTSFAFILGVLPLALSTGAGANSRIAIGTAVVGGMLTATILAIFYIPLFFVLVRRGARDGIAKLRGRPTGHQGGTHHDGNDGDHREPLGPPEPQGPHRPEPA</sequence>
<dbReference type="InterPro" id="IPR004764">
    <property type="entry name" value="MdtF-like"/>
</dbReference>
<dbReference type="Gene3D" id="3.30.70.1320">
    <property type="entry name" value="Multidrug efflux transporter AcrB pore domain like"/>
    <property type="match status" value="1"/>
</dbReference>
<evidence type="ECO:0000256" key="5">
    <source>
        <dbReference type="ARBA" id="ARBA00022519"/>
    </source>
</evidence>
<evidence type="ECO:0000256" key="9">
    <source>
        <dbReference type="RuleBase" id="RU364070"/>
    </source>
</evidence>
<organism evidence="11 12">
    <name type="scientific">Sphingomonas aurantiaca</name>
    <dbReference type="NCBI Taxonomy" id="185949"/>
    <lineage>
        <taxon>Bacteria</taxon>
        <taxon>Pseudomonadati</taxon>
        <taxon>Pseudomonadota</taxon>
        <taxon>Alphaproteobacteria</taxon>
        <taxon>Sphingomonadales</taxon>
        <taxon>Sphingomonadaceae</taxon>
        <taxon>Sphingomonas</taxon>
    </lineage>
</organism>
<evidence type="ECO:0000256" key="1">
    <source>
        <dbReference type="ARBA" id="ARBA00004429"/>
    </source>
</evidence>
<proteinExistence type="inferred from homology"/>
<evidence type="ECO:0000256" key="4">
    <source>
        <dbReference type="ARBA" id="ARBA00022475"/>
    </source>
</evidence>
<feature type="compositionally biased region" description="Basic and acidic residues" evidence="10">
    <location>
        <begin position="1066"/>
        <end position="1078"/>
    </location>
</feature>
<feature type="transmembrane region" description="Helical" evidence="9">
    <location>
        <begin position="472"/>
        <end position="494"/>
    </location>
</feature>
<dbReference type="FunFam" id="1.20.1640.10:FF:000001">
    <property type="entry name" value="Efflux pump membrane transporter"/>
    <property type="match status" value="1"/>
</dbReference>
<feature type="transmembrane region" description="Helical" evidence="9">
    <location>
        <begin position="440"/>
        <end position="460"/>
    </location>
</feature>
<dbReference type="Pfam" id="PF00873">
    <property type="entry name" value="ACR_tran"/>
    <property type="match status" value="1"/>
</dbReference>
<feature type="transmembrane region" description="Helical" evidence="9">
    <location>
        <begin position="891"/>
        <end position="908"/>
    </location>
</feature>
<feature type="transmembrane region" description="Helical" evidence="9">
    <location>
        <begin position="915"/>
        <end position="935"/>
    </location>
</feature>
<keyword evidence="4" id="KW-1003">Cell membrane</keyword>
<evidence type="ECO:0000313" key="12">
    <source>
        <dbReference type="Proteomes" id="UP000244189"/>
    </source>
</evidence>
<comment type="caution">
    <text evidence="11">The sequence shown here is derived from an EMBL/GenBank/DDBJ whole genome shotgun (WGS) entry which is preliminary data.</text>
</comment>
<feature type="transmembrane region" description="Helical" evidence="9">
    <location>
        <begin position="394"/>
        <end position="414"/>
    </location>
</feature>
<dbReference type="GO" id="GO:0009636">
    <property type="term" value="P:response to toxic substance"/>
    <property type="evidence" value="ECO:0007669"/>
    <property type="project" value="UniProtKB-ARBA"/>
</dbReference>
<evidence type="ECO:0000313" key="11">
    <source>
        <dbReference type="EMBL" id="PTQ62433.1"/>
    </source>
</evidence>
<keyword evidence="12" id="KW-1185">Reference proteome</keyword>
<dbReference type="AlphaFoldDB" id="A0A2T5GSZ1"/>
<evidence type="ECO:0000256" key="3">
    <source>
        <dbReference type="ARBA" id="ARBA00022448"/>
    </source>
</evidence>
<dbReference type="Gene3D" id="3.30.70.1440">
    <property type="entry name" value="Multidrug efflux transporter AcrB pore domain"/>
    <property type="match status" value="1"/>
</dbReference>
<dbReference type="GO" id="GO:0042910">
    <property type="term" value="F:xenobiotic transmembrane transporter activity"/>
    <property type="evidence" value="ECO:0007669"/>
    <property type="project" value="TreeGrafter"/>
</dbReference>
<dbReference type="NCBIfam" id="TIGR00915">
    <property type="entry name" value="2A0602"/>
    <property type="match status" value="1"/>
</dbReference>
<protein>
    <recommendedName>
        <fullName evidence="9">Efflux pump membrane transporter</fullName>
    </recommendedName>
</protein>
<dbReference type="Gene3D" id="3.30.2090.10">
    <property type="entry name" value="Multidrug efflux transporter AcrB TolC docking domain, DN and DC subdomains"/>
    <property type="match status" value="2"/>
</dbReference>
<dbReference type="FunFam" id="3.30.2090.10:FF:000001">
    <property type="entry name" value="Efflux pump membrane transporter"/>
    <property type="match status" value="1"/>
</dbReference>
<gene>
    <name evidence="11" type="ORF">C8J26_0713</name>
</gene>
<evidence type="ECO:0000256" key="6">
    <source>
        <dbReference type="ARBA" id="ARBA00022692"/>
    </source>
</evidence>
<dbReference type="Proteomes" id="UP000244189">
    <property type="component" value="Unassembled WGS sequence"/>
</dbReference>
<comment type="similarity">
    <text evidence="2 9">Belongs to the resistance-nodulation-cell division (RND) (TC 2.A.6) family.</text>
</comment>
<name>A0A2T5GSZ1_9SPHN</name>
<dbReference type="RefSeq" id="WP_107956709.1">
    <property type="nucleotide sequence ID" value="NZ_QAOG01000001.1"/>
</dbReference>
<evidence type="ECO:0000256" key="2">
    <source>
        <dbReference type="ARBA" id="ARBA00010942"/>
    </source>
</evidence>
<feature type="transmembrane region" description="Helical" evidence="9">
    <location>
        <begin position="341"/>
        <end position="360"/>
    </location>
</feature>
<dbReference type="GO" id="GO:0015562">
    <property type="term" value="F:efflux transmembrane transporter activity"/>
    <property type="evidence" value="ECO:0007669"/>
    <property type="project" value="InterPro"/>
</dbReference>
<keyword evidence="6 9" id="KW-0812">Transmembrane</keyword>
<feature type="transmembrane region" description="Helical" evidence="9">
    <location>
        <begin position="556"/>
        <end position="576"/>
    </location>
</feature>
<feature type="transmembrane region" description="Helical" evidence="9">
    <location>
        <begin position="990"/>
        <end position="1010"/>
    </location>
</feature>
<feature type="region of interest" description="Disordered" evidence="10">
    <location>
        <begin position="1054"/>
        <end position="1093"/>
    </location>
</feature>
<dbReference type="Gene3D" id="1.20.1640.10">
    <property type="entry name" value="Multidrug efflux transporter AcrB transmembrane domain"/>
    <property type="match status" value="2"/>
</dbReference>
<feature type="transmembrane region" description="Helical" evidence="9">
    <location>
        <begin position="941"/>
        <end position="964"/>
    </location>
</feature>
<dbReference type="NCBIfam" id="NF000282">
    <property type="entry name" value="RND_permease_1"/>
    <property type="match status" value="1"/>
</dbReference>
<keyword evidence="5 9" id="KW-0997">Cell inner membrane</keyword>
<dbReference type="SUPFAM" id="SSF82714">
    <property type="entry name" value="Multidrug efflux transporter AcrB TolC docking domain, DN and DC subdomains"/>
    <property type="match status" value="2"/>
</dbReference>
<evidence type="ECO:0000256" key="10">
    <source>
        <dbReference type="SAM" id="MobiDB-lite"/>
    </source>
</evidence>
<dbReference type="EMBL" id="QAOG01000001">
    <property type="protein sequence ID" value="PTQ62433.1"/>
    <property type="molecule type" value="Genomic_DNA"/>
</dbReference>
<comment type="subcellular location">
    <subcellularLocation>
        <location evidence="1 9">Cell inner membrane</location>
        <topology evidence="1 9">Multi-pass membrane protein</topology>
    </subcellularLocation>
</comment>
<keyword evidence="3 9" id="KW-0813">Transport</keyword>
<accession>A0A2T5GSZ1</accession>
<reference evidence="11 12" key="1">
    <citation type="submission" date="2018-04" db="EMBL/GenBank/DDBJ databases">
        <title>Genomic Encyclopedia of Type Strains, Phase III (KMG-III): the genomes of soil and plant-associated and newly described type strains.</title>
        <authorList>
            <person name="Whitman W."/>
        </authorList>
    </citation>
    <scope>NUCLEOTIDE SEQUENCE [LARGE SCALE GENOMIC DNA]</scope>
    <source>
        <strain evidence="11 12">MA101b</strain>
    </source>
</reference>
<dbReference type="PANTHER" id="PTHR32063">
    <property type="match status" value="1"/>
</dbReference>
<dbReference type="PANTHER" id="PTHR32063:SF32">
    <property type="entry name" value="AMINOGLYCOSIDE EFFLUX PUMP-RELATED"/>
    <property type="match status" value="1"/>
</dbReference>